<gene>
    <name evidence="2" type="ORF">A2960_00670</name>
</gene>
<evidence type="ECO:0000259" key="1">
    <source>
        <dbReference type="Pfam" id="PF00534"/>
    </source>
</evidence>
<dbReference type="InterPro" id="IPR001296">
    <property type="entry name" value="Glyco_trans_1"/>
</dbReference>
<name>A0A1F6APR5_9BACT</name>
<evidence type="ECO:0000313" key="3">
    <source>
        <dbReference type="Proteomes" id="UP000176609"/>
    </source>
</evidence>
<dbReference type="PANTHER" id="PTHR45919">
    <property type="entry name" value="GDP-MAN:MAN(3)GLCNAC(2)-PP-DOL ALPHA-1,2-MANNOSYLTRANSFERASE"/>
    <property type="match status" value="1"/>
</dbReference>
<dbReference type="Proteomes" id="UP000176609">
    <property type="component" value="Unassembled WGS sequence"/>
</dbReference>
<dbReference type="PANTHER" id="PTHR45919:SF1">
    <property type="entry name" value="GDP-MAN:MAN(3)GLCNAC(2)-PP-DOL ALPHA-1,2-MANNOSYLTRANSFERASE"/>
    <property type="match status" value="1"/>
</dbReference>
<proteinExistence type="predicted"/>
<dbReference type="GO" id="GO:0004377">
    <property type="term" value="F:GDP-Man:Man(3)GlcNAc(2)-PP-Dol alpha-1,2-mannosyltransferase activity"/>
    <property type="evidence" value="ECO:0007669"/>
    <property type="project" value="InterPro"/>
</dbReference>
<dbReference type="GO" id="GO:0006487">
    <property type="term" value="P:protein N-linked glycosylation"/>
    <property type="evidence" value="ECO:0007669"/>
    <property type="project" value="TreeGrafter"/>
</dbReference>
<protein>
    <recommendedName>
        <fullName evidence="1">Glycosyl transferase family 1 domain-containing protein</fullName>
    </recommendedName>
</protein>
<organism evidence="2 3">
    <name type="scientific">Candidatus Gottesmanbacteria bacterium RIFCSPLOWO2_01_FULL_39_12b</name>
    <dbReference type="NCBI Taxonomy" id="1798388"/>
    <lineage>
        <taxon>Bacteria</taxon>
        <taxon>Candidatus Gottesmaniibacteriota</taxon>
    </lineage>
</organism>
<accession>A0A1F6APR5</accession>
<sequence>MKILSPKSKLKIGIYSPYMNIIGGGERYLLTIAGCLQKFHNVYIHADSSLKKEFWKMFQIDIRKVKFVTDTNFNKFYYDVFFYTTDGSIFLTKNRKNFLVIQSPAHIPDNKVLNKVKLLKWQIICYSKFMQGIIESKLHKKSEILSPAVSTSLYSSSLSKKRNVILSVGRFFSHLHSKKHLILIDQFKKYYKKYFSGWQLIIAGGLTDLKGHEVVNSLQVESQGFPIQIVINPSFSELVKLYQKAKIYWHATGFNENLNLYPEKAEHFGITTLEAMAAGGVPVVFGAGGQNEIISTGLNGFLWKNLSELIQTTTKLIKDKKLLDSISKSAISRADDFSTSKYYEKLEKLIQA</sequence>
<dbReference type="EMBL" id="MFJR01000007">
    <property type="protein sequence ID" value="OGG26671.1"/>
    <property type="molecule type" value="Genomic_DNA"/>
</dbReference>
<dbReference type="Gene3D" id="3.40.50.2000">
    <property type="entry name" value="Glycogen Phosphorylase B"/>
    <property type="match status" value="1"/>
</dbReference>
<dbReference type="Pfam" id="PF00534">
    <property type="entry name" value="Glycos_transf_1"/>
    <property type="match status" value="1"/>
</dbReference>
<dbReference type="AlphaFoldDB" id="A0A1F6APR5"/>
<feature type="domain" description="Glycosyl transferase family 1" evidence="1">
    <location>
        <begin position="158"/>
        <end position="331"/>
    </location>
</feature>
<dbReference type="SUPFAM" id="SSF53756">
    <property type="entry name" value="UDP-Glycosyltransferase/glycogen phosphorylase"/>
    <property type="match status" value="1"/>
</dbReference>
<comment type="caution">
    <text evidence="2">The sequence shown here is derived from an EMBL/GenBank/DDBJ whole genome shotgun (WGS) entry which is preliminary data.</text>
</comment>
<dbReference type="InterPro" id="IPR038013">
    <property type="entry name" value="ALG11"/>
</dbReference>
<evidence type="ECO:0000313" key="2">
    <source>
        <dbReference type="EMBL" id="OGG26671.1"/>
    </source>
</evidence>
<reference evidence="2 3" key="1">
    <citation type="journal article" date="2016" name="Nat. Commun.">
        <title>Thousands of microbial genomes shed light on interconnected biogeochemical processes in an aquifer system.</title>
        <authorList>
            <person name="Anantharaman K."/>
            <person name="Brown C.T."/>
            <person name="Hug L.A."/>
            <person name="Sharon I."/>
            <person name="Castelle C.J."/>
            <person name="Probst A.J."/>
            <person name="Thomas B.C."/>
            <person name="Singh A."/>
            <person name="Wilkins M.J."/>
            <person name="Karaoz U."/>
            <person name="Brodie E.L."/>
            <person name="Williams K.H."/>
            <person name="Hubbard S.S."/>
            <person name="Banfield J.F."/>
        </authorList>
    </citation>
    <scope>NUCLEOTIDE SEQUENCE [LARGE SCALE GENOMIC DNA]</scope>
</reference>
<dbReference type="GO" id="GO:0016020">
    <property type="term" value="C:membrane"/>
    <property type="evidence" value="ECO:0007669"/>
    <property type="project" value="TreeGrafter"/>
</dbReference>